<accession>A0A1D6F1E0</accession>
<feature type="region of interest" description="Disordered" evidence="1">
    <location>
        <begin position="19"/>
        <end position="54"/>
    </location>
</feature>
<name>A0A1D6F1E0_MAIZE</name>
<feature type="compositionally biased region" description="Basic residues" evidence="1">
    <location>
        <begin position="38"/>
        <end position="54"/>
    </location>
</feature>
<reference evidence="2" key="1">
    <citation type="submission" date="2015-12" db="EMBL/GenBank/DDBJ databases">
        <title>Update maize B73 reference genome by single molecule sequencing technologies.</title>
        <authorList>
            <consortium name="Maize Genome Sequencing Project"/>
            <person name="Ware D."/>
        </authorList>
    </citation>
    <scope>NUCLEOTIDE SEQUENCE [LARGE SCALE GENOMIC DNA]</scope>
    <source>
        <tissue evidence="2">Seedling</tissue>
    </source>
</reference>
<dbReference type="AlphaFoldDB" id="A0A1D6F1E0"/>
<dbReference type="EMBL" id="CM007648">
    <property type="protein sequence ID" value="ONM25296.1"/>
    <property type="molecule type" value="Genomic_DNA"/>
</dbReference>
<sequence>MPPASIVPVIGDLRSNRMVRAGGSGHRRGTRSPLCSSKKMRDRGRRRRRARGRNRLVRARGWIRSLSPR</sequence>
<proteinExistence type="predicted"/>
<organism evidence="2">
    <name type="scientific">Zea mays</name>
    <name type="common">Maize</name>
    <dbReference type="NCBI Taxonomy" id="4577"/>
    <lineage>
        <taxon>Eukaryota</taxon>
        <taxon>Viridiplantae</taxon>
        <taxon>Streptophyta</taxon>
        <taxon>Embryophyta</taxon>
        <taxon>Tracheophyta</taxon>
        <taxon>Spermatophyta</taxon>
        <taxon>Magnoliopsida</taxon>
        <taxon>Liliopsida</taxon>
        <taxon>Poales</taxon>
        <taxon>Poaceae</taxon>
        <taxon>PACMAD clade</taxon>
        <taxon>Panicoideae</taxon>
        <taxon>Andropogonodae</taxon>
        <taxon>Andropogoneae</taxon>
        <taxon>Tripsacinae</taxon>
        <taxon>Zea</taxon>
    </lineage>
</organism>
<gene>
    <name evidence="2" type="ORF">ZEAMMB73_Zm00001d006861</name>
</gene>
<evidence type="ECO:0000313" key="2">
    <source>
        <dbReference type="EMBL" id="ONM25296.1"/>
    </source>
</evidence>
<protein>
    <submittedName>
        <fullName evidence="2">Uncharacterized protein</fullName>
    </submittedName>
</protein>
<evidence type="ECO:0000256" key="1">
    <source>
        <dbReference type="SAM" id="MobiDB-lite"/>
    </source>
</evidence>